<sequence>MTMKRVRALLLTATMLTGMLTGCGGKSQESAANEEPQVSAAAALINSYSASSTNYIGNDLGTLIGPVADLPLQGENFTNLPAGVNGMSGMRKPSLTVQILFPE</sequence>
<organism evidence="2 3">
    <name type="scientific">Diplocloster modestus</name>
    <dbReference type="NCBI Taxonomy" id="2850322"/>
    <lineage>
        <taxon>Bacteria</taxon>
        <taxon>Bacillati</taxon>
        <taxon>Bacillota</taxon>
        <taxon>Clostridia</taxon>
        <taxon>Lachnospirales</taxon>
        <taxon>Lachnospiraceae</taxon>
        <taxon>Diplocloster</taxon>
    </lineage>
</organism>
<proteinExistence type="predicted"/>
<dbReference type="PROSITE" id="PS51257">
    <property type="entry name" value="PROKAR_LIPOPROTEIN"/>
    <property type="match status" value="1"/>
</dbReference>
<protein>
    <submittedName>
        <fullName evidence="2">Uncharacterized protein</fullName>
    </submittedName>
</protein>
<feature type="chain" id="PRO_5045955148" evidence="1">
    <location>
        <begin position="23"/>
        <end position="103"/>
    </location>
</feature>
<reference evidence="2 3" key="1">
    <citation type="submission" date="2021-06" db="EMBL/GenBank/DDBJ databases">
        <title>Description of novel taxa of the family Lachnospiraceae.</title>
        <authorList>
            <person name="Chaplin A.V."/>
            <person name="Sokolova S.R."/>
            <person name="Pikina A.P."/>
            <person name="Korzhanova M."/>
            <person name="Belova V."/>
            <person name="Korostin D."/>
            <person name="Efimov B.A."/>
        </authorList>
    </citation>
    <scope>NUCLEOTIDE SEQUENCE [LARGE SCALE GENOMIC DNA]</scope>
    <source>
        <strain evidence="2 3">ASD4241</strain>
    </source>
</reference>
<evidence type="ECO:0000256" key="1">
    <source>
        <dbReference type="SAM" id="SignalP"/>
    </source>
</evidence>
<evidence type="ECO:0000313" key="3">
    <source>
        <dbReference type="Proteomes" id="UP001314681"/>
    </source>
</evidence>
<feature type="signal peptide" evidence="1">
    <location>
        <begin position="1"/>
        <end position="22"/>
    </location>
</feature>
<comment type="caution">
    <text evidence="2">The sequence shown here is derived from an EMBL/GenBank/DDBJ whole genome shotgun (WGS) entry which is preliminary data.</text>
</comment>
<dbReference type="Proteomes" id="UP001314681">
    <property type="component" value="Unassembled WGS sequence"/>
</dbReference>
<accession>A0ABS6KDY7</accession>
<keyword evidence="3" id="KW-1185">Reference proteome</keyword>
<dbReference type="RefSeq" id="WP_158351909.1">
    <property type="nucleotide sequence ID" value="NZ_JAHQCX010000022.1"/>
</dbReference>
<gene>
    <name evidence="2" type="ORF">KTH90_22210</name>
</gene>
<keyword evidence="1" id="KW-0732">Signal</keyword>
<evidence type="ECO:0000313" key="2">
    <source>
        <dbReference type="EMBL" id="MBU9728709.1"/>
    </source>
</evidence>
<dbReference type="EMBL" id="JAHQCX010000022">
    <property type="protein sequence ID" value="MBU9728709.1"/>
    <property type="molecule type" value="Genomic_DNA"/>
</dbReference>
<name>A0ABS6KDY7_9FIRM</name>